<dbReference type="EMBL" id="JANCLV010000025">
    <property type="protein sequence ID" value="MCP9002029.1"/>
    <property type="molecule type" value="Genomic_DNA"/>
</dbReference>
<accession>A0ABT1LV47</accession>
<proteinExistence type="predicted"/>
<keyword evidence="1" id="KW-0472">Membrane</keyword>
<keyword evidence="3" id="KW-1185">Reference proteome</keyword>
<gene>
    <name evidence="2" type="ORF">NFC73_20200</name>
</gene>
<dbReference type="RefSeq" id="WP_254753184.1">
    <property type="nucleotide sequence ID" value="NZ_JANCLV010000025.1"/>
</dbReference>
<feature type="transmembrane region" description="Helical" evidence="1">
    <location>
        <begin position="35"/>
        <end position="55"/>
    </location>
</feature>
<feature type="transmembrane region" description="Helical" evidence="1">
    <location>
        <begin position="7"/>
        <end position="29"/>
    </location>
</feature>
<name>A0ABT1LV47_9MICC</name>
<comment type="caution">
    <text evidence="2">The sequence shown here is derived from an EMBL/GenBank/DDBJ whole genome shotgun (WGS) entry which is preliminary data.</text>
</comment>
<keyword evidence="1" id="KW-0812">Transmembrane</keyword>
<sequence length="65" mass="6813">MLFGQGAAVLGLVAAAVAFLCAVGNVFYYLGVGDFGYALAFLFAVVAVILARVILRTRETLARTT</sequence>
<evidence type="ECO:0000313" key="2">
    <source>
        <dbReference type="EMBL" id="MCP9002029.1"/>
    </source>
</evidence>
<evidence type="ECO:0000256" key="1">
    <source>
        <dbReference type="SAM" id="Phobius"/>
    </source>
</evidence>
<keyword evidence="1" id="KW-1133">Transmembrane helix</keyword>
<reference evidence="2 3" key="1">
    <citation type="submission" date="2022-06" db="EMBL/GenBank/DDBJ databases">
        <title>Pseudarthrobacter sp. strain RMG13 Genome sequencing and assembly.</title>
        <authorList>
            <person name="Kim I."/>
        </authorList>
    </citation>
    <scope>NUCLEOTIDE SEQUENCE [LARGE SCALE GENOMIC DNA]</scope>
    <source>
        <strain evidence="2 3">RMG13</strain>
    </source>
</reference>
<organism evidence="2 3">
    <name type="scientific">Pseudarthrobacter humi</name>
    <dbReference type="NCBI Taxonomy" id="2952523"/>
    <lineage>
        <taxon>Bacteria</taxon>
        <taxon>Bacillati</taxon>
        <taxon>Actinomycetota</taxon>
        <taxon>Actinomycetes</taxon>
        <taxon>Micrococcales</taxon>
        <taxon>Micrococcaceae</taxon>
        <taxon>Pseudarthrobacter</taxon>
    </lineage>
</organism>
<evidence type="ECO:0000313" key="3">
    <source>
        <dbReference type="Proteomes" id="UP001524318"/>
    </source>
</evidence>
<dbReference type="Proteomes" id="UP001524318">
    <property type="component" value="Unassembled WGS sequence"/>
</dbReference>
<protein>
    <submittedName>
        <fullName evidence="2">Uncharacterized protein</fullName>
    </submittedName>
</protein>